<comment type="caution">
    <text evidence="3">The sequence shown here is derived from an EMBL/GenBank/DDBJ whole genome shotgun (WGS) entry which is preliminary data.</text>
</comment>
<protein>
    <recommendedName>
        <fullName evidence="5">Transmembrane protein</fullName>
    </recommendedName>
</protein>
<keyword evidence="2" id="KW-0472">Membrane</keyword>
<gene>
    <name evidence="3" type="ORF">ODALV1_LOCUS15086</name>
</gene>
<keyword evidence="2" id="KW-0812">Transmembrane</keyword>
<name>A0ABP1R0A5_9HEXA</name>
<dbReference type="EMBL" id="CAXLJM020000046">
    <property type="protein sequence ID" value="CAL8111491.1"/>
    <property type="molecule type" value="Genomic_DNA"/>
</dbReference>
<dbReference type="Proteomes" id="UP001642540">
    <property type="component" value="Unassembled WGS sequence"/>
</dbReference>
<evidence type="ECO:0000313" key="4">
    <source>
        <dbReference type="Proteomes" id="UP001642540"/>
    </source>
</evidence>
<evidence type="ECO:0000313" key="3">
    <source>
        <dbReference type="EMBL" id="CAL8111491.1"/>
    </source>
</evidence>
<feature type="compositionally biased region" description="Gly residues" evidence="1">
    <location>
        <begin position="121"/>
        <end position="130"/>
    </location>
</feature>
<proteinExistence type="predicted"/>
<reference evidence="3 4" key="1">
    <citation type="submission" date="2024-08" db="EMBL/GenBank/DDBJ databases">
        <authorList>
            <person name="Cucini C."/>
            <person name="Frati F."/>
        </authorList>
    </citation>
    <scope>NUCLEOTIDE SEQUENCE [LARGE SCALE GENOMIC DNA]</scope>
</reference>
<organism evidence="3 4">
    <name type="scientific">Orchesella dallaii</name>
    <dbReference type="NCBI Taxonomy" id="48710"/>
    <lineage>
        <taxon>Eukaryota</taxon>
        <taxon>Metazoa</taxon>
        <taxon>Ecdysozoa</taxon>
        <taxon>Arthropoda</taxon>
        <taxon>Hexapoda</taxon>
        <taxon>Collembola</taxon>
        <taxon>Entomobryomorpha</taxon>
        <taxon>Entomobryoidea</taxon>
        <taxon>Orchesellidae</taxon>
        <taxon>Orchesellinae</taxon>
        <taxon>Orchesella</taxon>
    </lineage>
</organism>
<feature type="transmembrane region" description="Helical" evidence="2">
    <location>
        <begin position="12"/>
        <end position="31"/>
    </location>
</feature>
<evidence type="ECO:0008006" key="5">
    <source>
        <dbReference type="Google" id="ProtNLM"/>
    </source>
</evidence>
<evidence type="ECO:0000256" key="2">
    <source>
        <dbReference type="SAM" id="Phobius"/>
    </source>
</evidence>
<sequence>MSNWNWKWECCLIIGGLLVGGPLGTLILKTLRRTVQYGSHSQQNSYPFNLVASESGGSGDSSNSFLSLLVPSSLWFVVTTSCVGGFFWLLGEVLRKLHSVTRVADAGARERAAAVAREEAQGGGGGGEGQAGRERREWGEGVGGLLGHDHNYQIHHPARRLIFPFLPHGRARLWGLSFL</sequence>
<feature type="transmembrane region" description="Helical" evidence="2">
    <location>
        <begin position="65"/>
        <end position="90"/>
    </location>
</feature>
<keyword evidence="4" id="KW-1185">Reference proteome</keyword>
<feature type="region of interest" description="Disordered" evidence="1">
    <location>
        <begin position="116"/>
        <end position="135"/>
    </location>
</feature>
<evidence type="ECO:0000256" key="1">
    <source>
        <dbReference type="SAM" id="MobiDB-lite"/>
    </source>
</evidence>
<keyword evidence="2" id="KW-1133">Transmembrane helix</keyword>
<accession>A0ABP1R0A5</accession>